<sequence>MRLLLRRTLARADQLAAAALVIAIGAGAIVTLVTALGSGLDAGVAAVVHDAEPTAGALRVDTALAPDPQAQRLEYHAELEEAIGSAPLDIVRSVRSEPVPALVGGTARPVVLGSEDALDRLAGLVAGDWPTDETEATVSEAAARELGVAVGDTLAAAGREFRISGIWRAHDPADAAWFSETAIASGLLGDAAGPVMVHPDALAGLAPRPAVAWTIVPRDDAVDVASLAALSTVESRLRGVASRLGSGGSYAVTVSGGLTDTVARAQDAVQTARVLGGVALVIVAVAAAIVLGLIGRSLAQLRAEESRLLAARGLAPARAAVIAAREALGTALLGTAAGLGAAVGVCALAGFGPPALETVLVGAALGVLGGTVLFALAARPDAAEVRRVRTRRARPVAETESVAPALAVAVLAALALLAGTNRTTAAPVALVAPALVLVAGVLLVRLLVAPALRLAELAAARRPGLLPVLPLRQLARRPRAVAAAFVVVALAAGTIVFASAAQAAVHRADAAAVSAGGGGDVRIRFTGVDRDPVRPADYAQLDGVDAAAGVALGNASFGRVAARLLVASQELGRVDAAAAPPVAGEALAVVLTPALASRIGVGIGDTVAMAMTGAREPLPVTVARIAALPAVGEAGVLVDGDALAAALPEGSHAPAVDEVWLAADDPTAVALAVREASVRPATVIVPSALTTAAVGGVGGGAATLAALVVTVIAWGGFAAAAATLARLRREELVPLRSLGLGARAQARARVVELCVTALAAALGGAGAGALAAGLAVRGPLVAGGVDPALLLTAVALPLGVVVIALLAGAATSRAGQHPGGGR</sequence>
<dbReference type="AlphaFoldDB" id="A0A387B420"/>
<dbReference type="RefSeq" id="WP_120761408.1">
    <property type="nucleotide sequence ID" value="NZ_CP032630.1"/>
</dbReference>
<keyword evidence="1" id="KW-1133">Transmembrane helix</keyword>
<proteinExistence type="predicted"/>
<feature type="transmembrane region" description="Helical" evidence="1">
    <location>
        <begin position="358"/>
        <end position="378"/>
    </location>
</feature>
<feature type="transmembrane region" description="Helical" evidence="1">
    <location>
        <begin position="480"/>
        <end position="501"/>
    </location>
</feature>
<feature type="transmembrane region" description="Helical" evidence="1">
    <location>
        <begin position="704"/>
        <end position="727"/>
    </location>
</feature>
<feature type="transmembrane region" description="Helical" evidence="1">
    <location>
        <begin position="399"/>
        <end position="419"/>
    </location>
</feature>
<dbReference type="GO" id="GO:0005886">
    <property type="term" value="C:plasma membrane"/>
    <property type="evidence" value="ECO:0007669"/>
    <property type="project" value="TreeGrafter"/>
</dbReference>
<evidence type="ECO:0000256" key="1">
    <source>
        <dbReference type="SAM" id="Phobius"/>
    </source>
</evidence>
<feature type="transmembrane region" description="Helical" evidence="1">
    <location>
        <begin position="327"/>
        <end position="352"/>
    </location>
</feature>
<accession>A0A387B420</accession>
<feature type="transmembrane region" description="Helical" evidence="1">
    <location>
        <begin position="788"/>
        <end position="807"/>
    </location>
</feature>
<reference evidence="3" key="1">
    <citation type="submission" date="2018-09" db="EMBL/GenBank/DDBJ databases">
        <title>Genome sequencing of strain 2DFWR-13.</title>
        <authorList>
            <person name="Heo J."/>
            <person name="Kim S.-J."/>
            <person name="Kwon S.-W."/>
        </authorList>
    </citation>
    <scope>NUCLEOTIDE SEQUENCE [LARGE SCALE GENOMIC DNA]</scope>
    <source>
        <strain evidence="3">2DFWR-13</strain>
    </source>
</reference>
<dbReference type="PANTHER" id="PTHR30572:SF4">
    <property type="entry name" value="ABC TRANSPORTER PERMEASE YTRF"/>
    <property type="match status" value="1"/>
</dbReference>
<dbReference type="PANTHER" id="PTHR30572">
    <property type="entry name" value="MEMBRANE COMPONENT OF TRANSPORTER-RELATED"/>
    <property type="match status" value="1"/>
</dbReference>
<keyword evidence="3" id="KW-1185">Reference proteome</keyword>
<dbReference type="OrthoDB" id="3719151at2"/>
<gene>
    <name evidence="2" type="ORF">D7I47_01510</name>
</gene>
<dbReference type="EMBL" id="CP032630">
    <property type="protein sequence ID" value="AYF97057.1"/>
    <property type="molecule type" value="Genomic_DNA"/>
</dbReference>
<dbReference type="Proteomes" id="UP000278886">
    <property type="component" value="Chromosome"/>
</dbReference>
<dbReference type="GO" id="GO:0022857">
    <property type="term" value="F:transmembrane transporter activity"/>
    <property type="evidence" value="ECO:0007669"/>
    <property type="project" value="TreeGrafter"/>
</dbReference>
<feature type="transmembrane region" description="Helical" evidence="1">
    <location>
        <begin position="748"/>
        <end position="776"/>
    </location>
</feature>
<protein>
    <recommendedName>
        <fullName evidence="4">FtsX-like permease family protein</fullName>
    </recommendedName>
</protein>
<evidence type="ECO:0008006" key="4">
    <source>
        <dbReference type="Google" id="ProtNLM"/>
    </source>
</evidence>
<keyword evidence="1" id="KW-0812">Transmembrane</keyword>
<evidence type="ECO:0000313" key="2">
    <source>
        <dbReference type="EMBL" id="AYF97057.1"/>
    </source>
</evidence>
<name>A0A387B420_9MICO</name>
<keyword evidence="1" id="KW-0472">Membrane</keyword>
<organism evidence="2 3">
    <name type="scientific">Protaetiibacter intestinalis</name>
    <dbReference type="NCBI Taxonomy" id="2419774"/>
    <lineage>
        <taxon>Bacteria</taxon>
        <taxon>Bacillati</taxon>
        <taxon>Actinomycetota</taxon>
        <taxon>Actinomycetes</taxon>
        <taxon>Micrococcales</taxon>
        <taxon>Microbacteriaceae</taxon>
        <taxon>Protaetiibacter</taxon>
    </lineage>
</organism>
<feature type="transmembrane region" description="Helical" evidence="1">
    <location>
        <begin position="425"/>
        <end position="448"/>
    </location>
</feature>
<evidence type="ECO:0000313" key="3">
    <source>
        <dbReference type="Proteomes" id="UP000278886"/>
    </source>
</evidence>
<dbReference type="InterPro" id="IPR050250">
    <property type="entry name" value="Macrolide_Exporter_MacB"/>
</dbReference>
<dbReference type="KEGG" id="lyd:D7I47_01510"/>
<feature type="transmembrane region" description="Helical" evidence="1">
    <location>
        <begin position="274"/>
        <end position="294"/>
    </location>
</feature>